<comment type="function">
    <text evidence="17">Cadherins are calcium-dependent cell adhesion proteins. They preferentially interact with themselves in a homophilic manner in connecting cells; cadherins may thus contribute to the sorting of heterogeneous cell types. May act as a negative regulator of neural cell growth.</text>
</comment>
<keyword evidence="12 18" id="KW-0106">Calcium</keyword>
<dbReference type="InterPro" id="IPR002126">
    <property type="entry name" value="Cadherin-like_dom"/>
</dbReference>
<evidence type="ECO:0000256" key="7">
    <source>
        <dbReference type="ARBA" id="ARBA00022622"/>
    </source>
</evidence>
<dbReference type="GO" id="GO:0044331">
    <property type="term" value="P:cell-cell adhesion mediated by cadherin"/>
    <property type="evidence" value="ECO:0007669"/>
    <property type="project" value="TreeGrafter"/>
</dbReference>
<keyword evidence="10" id="KW-0732">Signal</keyword>
<evidence type="ECO:0000256" key="3">
    <source>
        <dbReference type="ARBA" id="ARBA00011555"/>
    </source>
</evidence>
<dbReference type="InterPro" id="IPR039808">
    <property type="entry name" value="Cadherin"/>
</dbReference>
<dbReference type="PROSITE" id="PS00232">
    <property type="entry name" value="CADHERIN_1"/>
    <property type="match status" value="2"/>
</dbReference>
<dbReference type="Proteomes" id="UP000694569">
    <property type="component" value="Unplaced"/>
</dbReference>
<dbReference type="PANTHER" id="PTHR24027:SF80">
    <property type="entry name" value="CADHERIN-13"/>
    <property type="match status" value="1"/>
</dbReference>
<keyword evidence="14" id="KW-0472">Membrane</keyword>
<feature type="domain" description="Cadherin" evidence="19">
    <location>
        <begin position="625"/>
        <end position="737"/>
    </location>
</feature>
<comment type="subcellular location">
    <subcellularLocation>
        <location evidence="2">Cell membrane</location>
        <topology evidence="2">Lipid-anchor</topology>
        <topology evidence="2">GPI-anchor</topology>
    </subcellularLocation>
    <subcellularLocation>
        <location evidence="1">Cytoplasm</location>
    </subcellularLocation>
</comment>
<dbReference type="Ensembl" id="ENSLLET00000036045.1">
    <property type="protein sequence ID" value="ENSLLEP00000034726.1"/>
    <property type="gene ID" value="ENSLLEG00000021246.1"/>
</dbReference>
<keyword evidence="21" id="KW-1185">Reference proteome</keyword>
<dbReference type="PRINTS" id="PR00205">
    <property type="entry name" value="CADHERIN"/>
</dbReference>
<gene>
    <name evidence="20" type="primary">CDH13</name>
</gene>
<feature type="domain" description="Cadherin" evidence="19">
    <location>
        <begin position="405"/>
        <end position="518"/>
    </location>
</feature>
<evidence type="ECO:0000313" key="20">
    <source>
        <dbReference type="Ensembl" id="ENSLLEP00000034726.1"/>
    </source>
</evidence>
<dbReference type="GO" id="GO:0005509">
    <property type="term" value="F:calcium ion binding"/>
    <property type="evidence" value="ECO:0007669"/>
    <property type="project" value="UniProtKB-UniRule"/>
</dbReference>
<dbReference type="GO" id="GO:0016477">
    <property type="term" value="P:cell migration"/>
    <property type="evidence" value="ECO:0007669"/>
    <property type="project" value="TreeGrafter"/>
</dbReference>
<evidence type="ECO:0000256" key="11">
    <source>
        <dbReference type="ARBA" id="ARBA00022737"/>
    </source>
</evidence>
<evidence type="ECO:0000256" key="15">
    <source>
        <dbReference type="ARBA" id="ARBA00023180"/>
    </source>
</evidence>
<dbReference type="Gene3D" id="2.60.40.60">
    <property type="entry name" value="Cadherins"/>
    <property type="match status" value="6"/>
</dbReference>
<evidence type="ECO:0000256" key="8">
    <source>
        <dbReference type="ARBA" id="ARBA00022685"/>
    </source>
</evidence>
<dbReference type="GO" id="GO:0045296">
    <property type="term" value="F:cadherin binding"/>
    <property type="evidence" value="ECO:0007669"/>
    <property type="project" value="TreeGrafter"/>
</dbReference>
<dbReference type="GeneTree" id="ENSGT00940000155218"/>
<dbReference type="GO" id="GO:0016339">
    <property type="term" value="P:calcium-dependent cell-cell adhesion via plasma membrane cell adhesion molecules"/>
    <property type="evidence" value="ECO:0007669"/>
    <property type="project" value="TreeGrafter"/>
</dbReference>
<dbReference type="GO" id="GO:0016342">
    <property type="term" value="C:catenin complex"/>
    <property type="evidence" value="ECO:0007669"/>
    <property type="project" value="TreeGrafter"/>
</dbReference>
<evidence type="ECO:0000256" key="9">
    <source>
        <dbReference type="ARBA" id="ARBA00022723"/>
    </source>
</evidence>
<dbReference type="PANTHER" id="PTHR24027">
    <property type="entry name" value="CADHERIN-23"/>
    <property type="match status" value="1"/>
</dbReference>
<evidence type="ECO:0000256" key="12">
    <source>
        <dbReference type="ARBA" id="ARBA00022837"/>
    </source>
</evidence>
<dbReference type="FunFam" id="2.60.40.60:FF:000019">
    <property type="entry name" value="Cadherin 2"/>
    <property type="match status" value="1"/>
</dbReference>
<evidence type="ECO:0000256" key="6">
    <source>
        <dbReference type="ARBA" id="ARBA00022490"/>
    </source>
</evidence>
<evidence type="ECO:0000256" key="2">
    <source>
        <dbReference type="ARBA" id="ARBA00004609"/>
    </source>
</evidence>
<feature type="domain" description="Cadherin" evidence="19">
    <location>
        <begin position="287"/>
        <end position="404"/>
    </location>
</feature>
<dbReference type="InterPro" id="IPR014868">
    <property type="entry name" value="Cadherin_pro_dom"/>
</dbReference>
<dbReference type="FunFam" id="2.60.40.60:FF:000022">
    <property type="entry name" value="Cadherin 2"/>
    <property type="match status" value="1"/>
</dbReference>
<dbReference type="GO" id="GO:0000902">
    <property type="term" value="P:cell morphogenesis"/>
    <property type="evidence" value="ECO:0007669"/>
    <property type="project" value="TreeGrafter"/>
</dbReference>
<evidence type="ECO:0000256" key="10">
    <source>
        <dbReference type="ARBA" id="ARBA00022729"/>
    </source>
</evidence>
<dbReference type="SMART" id="SM01055">
    <property type="entry name" value="Cadherin_pro"/>
    <property type="match status" value="1"/>
</dbReference>
<keyword evidence="6" id="KW-0963">Cytoplasm</keyword>
<dbReference type="GO" id="GO:0007043">
    <property type="term" value="P:cell-cell junction assembly"/>
    <property type="evidence" value="ECO:0007669"/>
    <property type="project" value="TreeGrafter"/>
</dbReference>
<dbReference type="AlphaFoldDB" id="A0A8C5QC37"/>
<dbReference type="FunFam" id="2.60.40.60:FF:000011">
    <property type="entry name" value="Cadherin 1"/>
    <property type="match status" value="1"/>
</dbReference>
<feature type="domain" description="Cadherin" evidence="19">
    <location>
        <begin position="519"/>
        <end position="626"/>
    </location>
</feature>
<evidence type="ECO:0000256" key="16">
    <source>
        <dbReference type="ARBA" id="ARBA00023288"/>
    </source>
</evidence>
<evidence type="ECO:0000256" key="17">
    <source>
        <dbReference type="ARBA" id="ARBA00025461"/>
    </source>
</evidence>
<evidence type="ECO:0000256" key="5">
    <source>
        <dbReference type="ARBA" id="ARBA00022475"/>
    </source>
</evidence>
<dbReference type="PROSITE" id="PS50268">
    <property type="entry name" value="CADHERIN_2"/>
    <property type="match status" value="5"/>
</dbReference>
<dbReference type="InterPro" id="IPR015919">
    <property type="entry name" value="Cadherin-like_sf"/>
</dbReference>
<dbReference type="OrthoDB" id="9933746at2759"/>
<keyword evidence="7" id="KW-0336">GPI-anchor</keyword>
<dbReference type="GO" id="GO:0034332">
    <property type="term" value="P:adherens junction organization"/>
    <property type="evidence" value="ECO:0007669"/>
    <property type="project" value="TreeGrafter"/>
</dbReference>
<dbReference type="FunFam" id="2.60.40.60:FF:000095">
    <property type="entry name" value="Cadherin 13"/>
    <property type="match status" value="1"/>
</dbReference>
<accession>A0A8C5QC37</accession>
<dbReference type="SMART" id="SM00112">
    <property type="entry name" value="CA"/>
    <property type="match status" value="5"/>
</dbReference>
<dbReference type="GO" id="GO:0098552">
    <property type="term" value="C:side of membrane"/>
    <property type="evidence" value="ECO:0007669"/>
    <property type="project" value="UniProtKB-KW"/>
</dbReference>
<dbReference type="Pfam" id="PF00028">
    <property type="entry name" value="Cadherin"/>
    <property type="match status" value="5"/>
</dbReference>
<evidence type="ECO:0000256" key="14">
    <source>
        <dbReference type="ARBA" id="ARBA00023136"/>
    </source>
</evidence>
<dbReference type="GO" id="GO:0008013">
    <property type="term" value="F:beta-catenin binding"/>
    <property type="evidence" value="ECO:0007669"/>
    <property type="project" value="TreeGrafter"/>
</dbReference>
<dbReference type="InterPro" id="IPR020894">
    <property type="entry name" value="Cadherin_CS"/>
</dbReference>
<dbReference type="GO" id="GO:0005737">
    <property type="term" value="C:cytoplasm"/>
    <property type="evidence" value="ECO:0007669"/>
    <property type="project" value="UniProtKB-SubCell"/>
</dbReference>
<sequence>MSAACDPVPILHIAVTVKQTHSAKTDRAPLPNLVCGSPVAAVCVCAAALPAASLCMVLIFAVAAKDAECTPGFQQKIFYIEQPPEITEDQLVLNVLFDDCQGNDGVVYEVSHPDFRVEHDGSLIALRDVIDTTPTFFIHAHSDHSDDLAEVKFLAKERHGSIKNMLKAPRHLPFPRHRRSIVAPSMSIPEGQRVPFPKNVGTVVVTELPAGAKFRVSGKGADQEPKGTFRIEESTGKVQVTKSLDREDIALYNLRVEVVDDSGKTIEGPAELEIAIIDQNDNRPIFREGPYVGHVLEGSPTGTTVMHMVAYDADDPTTDNAVLRYNIVKQIPDKPSPNMFFIDPEKGDIVTVVSPQLLDRETLPAAQYELTIEAKDMAGMEVGLTGSATATIIIDDKNDHPPEFTKKEFQATVKEGTTGVMVNLTVEDQDDPTTGAWRAVYTIINGNPGQSFEIHTNPQTNEGMLSVVKPLDYEITAFHTLLIKVENEDPLIPDVAYGPSSTATVQINLLDVNEGPVFYPDPMHVTKSENIPIGSVLFTVNSTDPDKLQHQSIRYSILSDEAGWLYINPLNGTINTTSTLDRESIFVHNNTYTALILAIDNGFPPATGTGTFQVTLEDVNDNAPFIYPTVARVCEDSKDLNVVVLGASDRDLHLDSDFFRFELGKQTGLDKVWKITTLNNTHAQVSLLQHLKRANYVVPVMVTDAGKPPLTNNTELVVQVCSCKNKMDCSSADAPHASLLLFLVLSLSSLLCTYRNLRITRSLCAIVHCVRSISPA</sequence>
<feature type="domain" description="Cadherin" evidence="19">
    <location>
        <begin position="180"/>
        <end position="286"/>
    </location>
</feature>
<keyword evidence="5" id="KW-1003">Cell membrane</keyword>
<keyword evidence="11" id="KW-0677">Repeat</keyword>
<reference evidence="20" key="2">
    <citation type="submission" date="2025-09" db="UniProtKB">
        <authorList>
            <consortium name="Ensembl"/>
        </authorList>
    </citation>
    <scope>IDENTIFICATION</scope>
</reference>
<dbReference type="GO" id="GO:0007156">
    <property type="term" value="P:homophilic cell adhesion via plasma membrane adhesion molecules"/>
    <property type="evidence" value="ECO:0007669"/>
    <property type="project" value="InterPro"/>
</dbReference>
<comment type="subunit">
    <text evidence="3">By contrast to classical cadherins, homodimerization in trans is not mediated by cadherin EC1 domain strand-swapping, but instead through a homophilic adhesive interface which joins two elongated EC1-EC2 domains through a region near their Ca2+-binding sites to form a tetrahedral, X-like shape.</text>
</comment>
<evidence type="ECO:0000256" key="1">
    <source>
        <dbReference type="ARBA" id="ARBA00004496"/>
    </source>
</evidence>
<reference evidence="20" key="1">
    <citation type="submission" date="2025-08" db="UniProtKB">
        <authorList>
            <consortium name="Ensembl"/>
        </authorList>
    </citation>
    <scope>IDENTIFICATION</scope>
</reference>
<dbReference type="FunFam" id="2.60.40.60:FF:000031">
    <property type="entry name" value="Cadherin 3"/>
    <property type="match status" value="1"/>
</dbReference>
<name>A0A8C5QC37_9ANUR</name>
<evidence type="ECO:0000256" key="4">
    <source>
        <dbReference type="ARBA" id="ARBA00018949"/>
    </source>
</evidence>
<protein>
    <recommendedName>
        <fullName evidence="4">Cadherin-13</fullName>
    </recommendedName>
</protein>
<dbReference type="GO" id="GO:0005912">
    <property type="term" value="C:adherens junction"/>
    <property type="evidence" value="ECO:0007669"/>
    <property type="project" value="TreeGrafter"/>
</dbReference>
<keyword evidence="15" id="KW-0325">Glycoprotein</keyword>
<keyword evidence="9" id="KW-0479">Metal-binding</keyword>
<proteinExistence type="predicted"/>
<keyword evidence="13" id="KW-0130">Cell adhesion</keyword>
<dbReference type="Pfam" id="PF08758">
    <property type="entry name" value="Cadherin_pro"/>
    <property type="match status" value="1"/>
</dbReference>
<keyword evidence="16" id="KW-0449">Lipoprotein</keyword>
<keyword evidence="8" id="KW-0165">Cleavage on pair of basic residues</keyword>
<dbReference type="SUPFAM" id="SSF49313">
    <property type="entry name" value="Cadherin-like"/>
    <property type="match status" value="6"/>
</dbReference>
<evidence type="ECO:0000259" key="19">
    <source>
        <dbReference type="PROSITE" id="PS50268"/>
    </source>
</evidence>
<dbReference type="CDD" id="cd11304">
    <property type="entry name" value="Cadherin_repeat"/>
    <property type="match status" value="4"/>
</dbReference>
<evidence type="ECO:0000256" key="18">
    <source>
        <dbReference type="PROSITE-ProRule" id="PRU00043"/>
    </source>
</evidence>
<evidence type="ECO:0000313" key="21">
    <source>
        <dbReference type="Proteomes" id="UP000694569"/>
    </source>
</evidence>
<evidence type="ECO:0000256" key="13">
    <source>
        <dbReference type="ARBA" id="ARBA00022889"/>
    </source>
</evidence>
<organism evidence="20 21">
    <name type="scientific">Leptobrachium leishanense</name>
    <name type="common">Leishan spiny toad</name>
    <dbReference type="NCBI Taxonomy" id="445787"/>
    <lineage>
        <taxon>Eukaryota</taxon>
        <taxon>Metazoa</taxon>
        <taxon>Chordata</taxon>
        <taxon>Craniata</taxon>
        <taxon>Vertebrata</taxon>
        <taxon>Euteleostomi</taxon>
        <taxon>Amphibia</taxon>
        <taxon>Batrachia</taxon>
        <taxon>Anura</taxon>
        <taxon>Pelobatoidea</taxon>
        <taxon>Megophryidae</taxon>
        <taxon>Leptobrachium</taxon>
    </lineage>
</organism>